<accession>A0A4Y1R777</accession>
<organism evidence="1">
    <name type="scientific">Prunus dulcis</name>
    <name type="common">Almond</name>
    <name type="synonym">Amygdalus dulcis</name>
    <dbReference type="NCBI Taxonomy" id="3755"/>
    <lineage>
        <taxon>Eukaryota</taxon>
        <taxon>Viridiplantae</taxon>
        <taxon>Streptophyta</taxon>
        <taxon>Embryophyta</taxon>
        <taxon>Tracheophyta</taxon>
        <taxon>Spermatophyta</taxon>
        <taxon>Magnoliopsida</taxon>
        <taxon>eudicotyledons</taxon>
        <taxon>Gunneridae</taxon>
        <taxon>Pentapetalae</taxon>
        <taxon>rosids</taxon>
        <taxon>fabids</taxon>
        <taxon>Rosales</taxon>
        <taxon>Rosaceae</taxon>
        <taxon>Amygdaloideae</taxon>
        <taxon>Amygdaleae</taxon>
        <taxon>Prunus</taxon>
    </lineage>
</organism>
<name>A0A4Y1R777_PRUDU</name>
<dbReference type="AlphaFoldDB" id="A0A4Y1R777"/>
<dbReference type="PANTHER" id="PTHR33116:SF86">
    <property type="entry name" value="REVERSE TRANSCRIPTASE DOMAIN-CONTAINING PROTEIN"/>
    <property type="match status" value="1"/>
</dbReference>
<evidence type="ECO:0000313" key="1">
    <source>
        <dbReference type="EMBL" id="BBG99806.1"/>
    </source>
</evidence>
<evidence type="ECO:0008006" key="2">
    <source>
        <dbReference type="Google" id="ProtNLM"/>
    </source>
</evidence>
<dbReference type="PANTHER" id="PTHR33116">
    <property type="entry name" value="REVERSE TRANSCRIPTASE ZINC-BINDING DOMAIN-CONTAINING PROTEIN-RELATED-RELATED"/>
    <property type="match status" value="1"/>
</dbReference>
<proteinExistence type="predicted"/>
<protein>
    <recommendedName>
        <fullName evidence="2">Reverse transcriptase domain-containing protein</fullName>
    </recommendedName>
</protein>
<reference evidence="1" key="1">
    <citation type="journal article" date="2019" name="Science">
        <title>Mutation of a bHLH transcription factor allowed almond domestication.</title>
        <authorList>
            <person name="Sanchez-Perez R."/>
            <person name="Pavan S."/>
            <person name="Mazzeo R."/>
            <person name="Moldovan C."/>
            <person name="Aiese Cigliano R."/>
            <person name="Del Cueto J."/>
            <person name="Ricciardi F."/>
            <person name="Lotti C."/>
            <person name="Ricciardi L."/>
            <person name="Dicenta F."/>
            <person name="Lopez-Marques R.L."/>
            <person name="Lindberg Moller B."/>
        </authorList>
    </citation>
    <scope>NUCLEOTIDE SEQUENCE</scope>
</reference>
<gene>
    <name evidence="1" type="ORF">Prudu_009616</name>
</gene>
<dbReference type="EMBL" id="AP019299">
    <property type="protein sequence ID" value="BBG99806.1"/>
    <property type="molecule type" value="Genomic_DNA"/>
</dbReference>
<sequence length="350" mass="39574">MFVRMLEDLMSRWKMGDEAAERKYERAPATWMTIRKRISHAIANRLKCVLPLIISESQSAFVPKRQISDNIILAFETIHAMKSRRGKKVPSFALKLDMAKAHGAVEGNIIPQRGIRQGNPLSPYLFLICAEGFSTLLKQAELSGDIKGIEVARGAPPISHFLLFLEATPQACRALKRVFEIYELAAGQKINLAKSAIAFSPSTTMQLRNELNGWKEKLLSKAGKALFIKAVAQSIPNYAMGVFKFPWKNSEGSKGISWAKWMHLCFAKDEGGMGFKDLESFNKALVAKQCWRLLTNEQTMIHKVLKACYFPNCNFLAVGKGRASSYIWRSLIWGRELLLSGLRKRHYYKK</sequence>
<dbReference type="CDD" id="cd01650">
    <property type="entry name" value="RT_nLTR_like"/>
    <property type="match status" value="1"/>
</dbReference>